<comment type="caution">
    <text evidence="2">The sequence shown here is derived from an EMBL/GenBank/DDBJ whole genome shotgun (WGS) entry which is preliminary data.</text>
</comment>
<dbReference type="Gramene" id="OE9A103440T1">
    <property type="protein sequence ID" value="OE9A103440C1"/>
    <property type="gene ID" value="OE9A103440"/>
</dbReference>
<feature type="region of interest" description="Disordered" evidence="1">
    <location>
        <begin position="296"/>
        <end position="318"/>
    </location>
</feature>
<feature type="compositionally biased region" description="Basic and acidic residues" evidence="1">
    <location>
        <begin position="556"/>
        <end position="571"/>
    </location>
</feature>
<feature type="region of interest" description="Disordered" evidence="1">
    <location>
        <begin position="412"/>
        <end position="479"/>
    </location>
</feature>
<evidence type="ECO:0000256" key="1">
    <source>
        <dbReference type="SAM" id="MobiDB-lite"/>
    </source>
</evidence>
<feature type="compositionally biased region" description="Acidic residues" evidence="1">
    <location>
        <begin position="308"/>
        <end position="318"/>
    </location>
</feature>
<dbReference type="PANTHER" id="PTHR33448:SF4">
    <property type="entry name" value="CHLOROPLAST PROTEIN HCF243"/>
    <property type="match status" value="1"/>
</dbReference>
<protein>
    <submittedName>
        <fullName evidence="2">Uncharacterized protein</fullName>
    </submittedName>
</protein>
<feature type="region of interest" description="Disordered" evidence="1">
    <location>
        <begin position="550"/>
        <end position="574"/>
    </location>
</feature>
<dbReference type="AlphaFoldDB" id="A0A8S0PIH1"/>
<sequence length="669" mass="74785">MDLDRPHFRSGSINSTSELLICFASGLTSSSSMKFSKSILSPGRARDGSISLSTSLSRRLRNGSLKGGQASPFLANNGKKRGCGFENPEPSSPKVTCIGQVRVKTKKKVKQARKGNGEVGLHPNEERICSAHYQHRQDRNQRWVHLPVTICESLSCLFPCKSSCFSTSEREKVEKVNGSRVNEDGHISCGAVFTRWLVSLNDGEGGRRRAIELVMGGGDEEETTEVREKMSMKSSRRHVFEDIEIKDDRIEINGQVIEGEEEAARVSICLPPKNALLLMRCRSDPTKMETLANRFSWDGNAAPKNNEENDEDEDEDVEEDHCQVQDKDFIVKEPNIDEQNVRVSIDFDDEQEILLRQEIYDLVMDMAVCEEVAVKETEPLVQEEEEEEVESNMSSFEALLDQENTENSENFCPVQEKEQVEDITSPSTESDTADSEEVAIVDEAALEESQETEAQETSEENPITAQFKFEPENEEQKTVPAISIESETKELENQEITITASEKEKENPRLPECLLLMMCEPKLSMEVSKETWVCKTDFVRWLPERIPKKPTNGGTCDHEPIKKRLSSDSKPKLIAPQAARRSSENHLQPRRSSCSLPATAAASIATMIEQKLVNSASYEPVELTRCKSEPMKTAAAKLTPESCFWKNTVGKLEPHRGATVGVGAAGVEF</sequence>
<keyword evidence="3" id="KW-1185">Reference proteome</keyword>
<organism evidence="2 3">
    <name type="scientific">Olea europaea subsp. europaea</name>
    <dbReference type="NCBI Taxonomy" id="158383"/>
    <lineage>
        <taxon>Eukaryota</taxon>
        <taxon>Viridiplantae</taxon>
        <taxon>Streptophyta</taxon>
        <taxon>Embryophyta</taxon>
        <taxon>Tracheophyta</taxon>
        <taxon>Spermatophyta</taxon>
        <taxon>Magnoliopsida</taxon>
        <taxon>eudicotyledons</taxon>
        <taxon>Gunneridae</taxon>
        <taxon>Pentapetalae</taxon>
        <taxon>asterids</taxon>
        <taxon>lamiids</taxon>
        <taxon>Lamiales</taxon>
        <taxon>Oleaceae</taxon>
        <taxon>Oleeae</taxon>
        <taxon>Olea</taxon>
    </lineage>
</organism>
<name>A0A8S0PIH1_OLEEU</name>
<evidence type="ECO:0000313" key="3">
    <source>
        <dbReference type="Proteomes" id="UP000594638"/>
    </source>
</evidence>
<dbReference type="OrthoDB" id="910634at2759"/>
<accession>A0A8S0PIH1</accession>
<evidence type="ECO:0000313" key="2">
    <source>
        <dbReference type="EMBL" id="CAA2938690.1"/>
    </source>
</evidence>
<feature type="compositionally biased region" description="Acidic residues" evidence="1">
    <location>
        <begin position="431"/>
        <end position="459"/>
    </location>
</feature>
<reference evidence="2 3" key="1">
    <citation type="submission" date="2019-12" db="EMBL/GenBank/DDBJ databases">
        <authorList>
            <person name="Alioto T."/>
            <person name="Alioto T."/>
            <person name="Gomez Garrido J."/>
        </authorList>
    </citation>
    <scope>NUCLEOTIDE SEQUENCE [LARGE SCALE GENOMIC DNA]</scope>
</reference>
<proteinExistence type="predicted"/>
<dbReference type="EMBL" id="CACTIH010000037">
    <property type="protein sequence ID" value="CAA2938690.1"/>
    <property type="molecule type" value="Genomic_DNA"/>
</dbReference>
<dbReference type="Proteomes" id="UP000594638">
    <property type="component" value="Unassembled WGS sequence"/>
</dbReference>
<dbReference type="PANTHER" id="PTHR33448">
    <property type="entry name" value="CHLOROPLAST PROTEIN HCF243-RELATED"/>
    <property type="match status" value="1"/>
</dbReference>
<gene>
    <name evidence="2" type="ORF">OLEA9_A103440</name>
</gene>